<proteinExistence type="predicted"/>
<dbReference type="EMBL" id="CP050692">
    <property type="protein sequence ID" value="QIT48275.1"/>
    <property type="molecule type" value="Genomic_DNA"/>
</dbReference>
<feature type="region of interest" description="Disordered" evidence="1">
    <location>
        <begin position="1"/>
        <end position="23"/>
    </location>
</feature>
<gene>
    <name evidence="2" type="ORF">HCX60_36040</name>
</gene>
<accession>A0AAE7CNY7</accession>
<evidence type="ECO:0000313" key="2">
    <source>
        <dbReference type="EMBL" id="QIT48275.1"/>
    </source>
</evidence>
<dbReference type="AlphaFoldDB" id="A0AAE7CNY7"/>
<evidence type="ECO:0000256" key="1">
    <source>
        <dbReference type="SAM" id="MobiDB-lite"/>
    </source>
</evidence>
<dbReference type="RefSeq" id="WP_143648514.1">
    <property type="nucleotide sequence ID" value="NZ_CM007717.1"/>
</dbReference>
<evidence type="ECO:0000313" key="3">
    <source>
        <dbReference type="Proteomes" id="UP000502504"/>
    </source>
</evidence>
<sequence>MAPTLTTSPPPTPPPTVGSTPSTTTVWYTSAVAQAAARRMAAAGRVGDPVCSMAALGNPDPRLVPQVSRIGIGTSQSYWCLIW</sequence>
<dbReference type="Proteomes" id="UP000502504">
    <property type="component" value="Chromosome"/>
</dbReference>
<protein>
    <submittedName>
        <fullName evidence="2">Uncharacterized protein</fullName>
    </submittedName>
</protein>
<organism evidence="2 3">
    <name type="scientific">Streptomyces antibioticus</name>
    <dbReference type="NCBI Taxonomy" id="1890"/>
    <lineage>
        <taxon>Bacteria</taxon>
        <taxon>Bacillati</taxon>
        <taxon>Actinomycetota</taxon>
        <taxon>Actinomycetes</taxon>
        <taxon>Kitasatosporales</taxon>
        <taxon>Streptomycetaceae</taxon>
        <taxon>Streptomyces</taxon>
    </lineage>
</organism>
<name>A0AAE7CNY7_STRAT</name>
<reference evidence="2 3" key="1">
    <citation type="submission" date="2020-03" db="EMBL/GenBank/DDBJ databases">
        <title>Is there a link between lipid content and antibiotic production in Streptomyces?</title>
        <authorList>
            <person name="David M."/>
            <person name="Lejeune C."/>
            <person name="Abreu S."/>
            <person name="Thibessard A."/>
            <person name="Leblond P."/>
            <person name="Chaminade P."/>
            <person name="Virolle M.-J."/>
        </authorList>
    </citation>
    <scope>NUCLEOTIDE SEQUENCE [LARGE SCALE GENOMIC DNA]</scope>
    <source>
        <strain evidence="2 3">DSM 41481</strain>
    </source>
</reference>